<protein>
    <recommendedName>
        <fullName evidence="2">cysteine-S-conjugate beta-lyase</fullName>
        <ecNumber evidence="2">4.4.1.13</ecNumber>
    </recommendedName>
</protein>
<dbReference type="InterPro" id="IPR015424">
    <property type="entry name" value="PyrdxlP-dep_Trfase"/>
</dbReference>
<dbReference type="InterPro" id="IPR027619">
    <property type="entry name" value="C-S_lyase_PatB-like"/>
</dbReference>
<dbReference type="NCBIfam" id="TIGR04350">
    <property type="entry name" value="C_S_lyase_PatB"/>
    <property type="match status" value="1"/>
</dbReference>
<dbReference type="InterPro" id="IPR015421">
    <property type="entry name" value="PyrdxlP-dep_Trfase_major"/>
</dbReference>
<sequence length="390" mass="43794">MTVTFDQVHDRRSTGSLKWDFMTEKLGLDSEERLPMWVSDYDFQAPPAVLEALNQRIGHGIFGYAERSNDYYQAIINWYQQQHGINIDHSWITTVHGVLPGLSMLIQILTETDDKVVMQTPGYGSFRKITELNDREIVANPLVNDNGEYKMDLGHLEQCFEQGCKVMIFCNPHNPVGKAWSQEEILALAELCERYQVWLLSDEIWGDLAMPGHQYHSALSLPERLQQRLVVATAASKTFGLSSLRISNFLIPNSELKAAFVRRLDAHGMDVYNSLAMCAATAAYQTSSDWLNALKLYLQGNIDILATFLEKELPALRFQPPQAGYLAWVDCRGLGLGDDVLEKKLVNAGIVPSMGIAFGAEGSGYIRLNLGCPRETLLEACQRMRTALTK</sequence>
<evidence type="ECO:0000256" key="3">
    <source>
        <dbReference type="ARBA" id="ARBA00022898"/>
    </source>
</evidence>
<dbReference type="Gene3D" id="3.40.640.10">
    <property type="entry name" value="Type I PLP-dependent aspartate aminotransferase-like (Major domain)"/>
    <property type="match status" value="1"/>
</dbReference>
<dbReference type="AlphaFoldDB" id="A0A0B9G3Q6"/>
<dbReference type="PANTHER" id="PTHR43525">
    <property type="entry name" value="PROTEIN MALY"/>
    <property type="match status" value="1"/>
</dbReference>
<evidence type="ECO:0000313" key="7">
    <source>
        <dbReference type="EMBL" id="KHT63229.1"/>
    </source>
</evidence>
<dbReference type="InterPro" id="IPR015422">
    <property type="entry name" value="PyrdxlP-dep_Trfase_small"/>
</dbReference>
<dbReference type="InterPro" id="IPR051798">
    <property type="entry name" value="Class-II_PLP-Dep_Aminotrans"/>
</dbReference>
<feature type="domain" description="Aminotransferase class I/classII large" evidence="6">
    <location>
        <begin position="38"/>
        <end position="383"/>
    </location>
</feature>
<comment type="cofactor">
    <cofactor evidence="1">
        <name>pyridoxal 5'-phosphate</name>
        <dbReference type="ChEBI" id="CHEBI:597326"/>
    </cofactor>
</comment>
<proteinExistence type="inferred from homology"/>
<evidence type="ECO:0000259" key="6">
    <source>
        <dbReference type="Pfam" id="PF00155"/>
    </source>
</evidence>
<keyword evidence="7" id="KW-0032">Aminotransferase</keyword>
<dbReference type="PANTHER" id="PTHR43525:SF1">
    <property type="entry name" value="PROTEIN MALY"/>
    <property type="match status" value="1"/>
</dbReference>
<accession>A0A0B9G3Q6</accession>
<name>A0A0B9G3Q6_9GAMM</name>
<organism evidence="7 8">
    <name type="scientific">Photobacterium gaetbulicola</name>
    <dbReference type="NCBI Taxonomy" id="1295392"/>
    <lineage>
        <taxon>Bacteria</taxon>
        <taxon>Pseudomonadati</taxon>
        <taxon>Pseudomonadota</taxon>
        <taxon>Gammaproteobacteria</taxon>
        <taxon>Vibrionales</taxon>
        <taxon>Vibrionaceae</taxon>
        <taxon>Photobacterium</taxon>
    </lineage>
</organism>
<dbReference type="EMBL" id="JWLZ01000159">
    <property type="protein sequence ID" value="KHT63229.1"/>
    <property type="molecule type" value="Genomic_DNA"/>
</dbReference>
<evidence type="ECO:0000256" key="4">
    <source>
        <dbReference type="ARBA" id="ARBA00023239"/>
    </source>
</evidence>
<keyword evidence="4" id="KW-0456">Lyase</keyword>
<dbReference type="GO" id="GO:0047804">
    <property type="term" value="F:cysteine-S-conjugate beta-lyase activity"/>
    <property type="evidence" value="ECO:0007669"/>
    <property type="project" value="UniProtKB-EC"/>
</dbReference>
<dbReference type="RefSeq" id="WP_039462281.1">
    <property type="nucleotide sequence ID" value="NZ_JWLZ01000159.1"/>
</dbReference>
<gene>
    <name evidence="7" type="ORF">RJ45_12475</name>
</gene>
<dbReference type="GO" id="GO:0030170">
    <property type="term" value="F:pyridoxal phosphate binding"/>
    <property type="evidence" value="ECO:0007669"/>
    <property type="project" value="InterPro"/>
</dbReference>
<evidence type="ECO:0000256" key="5">
    <source>
        <dbReference type="ARBA" id="ARBA00037974"/>
    </source>
</evidence>
<evidence type="ECO:0000256" key="1">
    <source>
        <dbReference type="ARBA" id="ARBA00001933"/>
    </source>
</evidence>
<reference evidence="7 8" key="1">
    <citation type="submission" date="2014-12" db="EMBL/GenBank/DDBJ databases">
        <title>Genome sequencing of Photobacterium gaetbulicola AD005a.</title>
        <authorList>
            <person name="Adrian T.G.S."/>
            <person name="Chan K.G."/>
        </authorList>
    </citation>
    <scope>NUCLEOTIDE SEQUENCE [LARGE SCALE GENOMIC DNA]</scope>
    <source>
        <strain evidence="7 8">AD005a</strain>
    </source>
</reference>
<dbReference type="Gene3D" id="3.90.1150.10">
    <property type="entry name" value="Aspartate Aminotransferase, domain 1"/>
    <property type="match status" value="1"/>
</dbReference>
<keyword evidence="7" id="KW-0808">Transferase</keyword>
<dbReference type="Proteomes" id="UP000031278">
    <property type="component" value="Unassembled WGS sequence"/>
</dbReference>
<dbReference type="InterPro" id="IPR004839">
    <property type="entry name" value="Aminotransferase_I/II_large"/>
</dbReference>
<keyword evidence="3" id="KW-0663">Pyridoxal phosphate</keyword>
<evidence type="ECO:0000313" key="8">
    <source>
        <dbReference type="Proteomes" id="UP000031278"/>
    </source>
</evidence>
<comment type="caution">
    <text evidence="7">The sequence shown here is derived from an EMBL/GenBank/DDBJ whole genome shotgun (WGS) entry which is preliminary data.</text>
</comment>
<evidence type="ECO:0000256" key="2">
    <source>
        <dbReference type="ARBA" id="ARBA00012224"/>
    </source>
</evidence>
<dbReference type="CDD" id="cd00609">
    <property type="entry name" value="AAT_like"/>
    <property type="match status" value="1"/>
</dbReference>
<dbReference type="GO" id="GO:0008483">
    <property type="term" value="F:transaminase activity"/>
    <property type="evidence" value="ECO:0007669"/>
    <property type="project" value="UniProtKB-KW"/>
</dbReference>
<dbReference type="SUPFAM" id="SSF53383">
    <property type="entry name" value="PLP-dependent transferases"/>
    <property type="match status" value="1"/>
</dbReference>
<comment type="similarity">
    <text evidence="5">Belongs to the class-II pyridoxal-phosphate-dependent aminotransferase family. MalY/PatB cystathionine beta-lyase subfamily.</text>
</comment>
<dbReference type="Pfam" id="PF00155">
    <property type="entry name" value="Aminotran_1_2"/>
    <property type="match status" value="1"/>
</dbReference>
<dbReference type="EC" id="4.4.1.13" evidence="2"/>